<name>A0AAV7TSL5_PLEWA</name>
<proteinExistence type="inferred from homology"/>
<dbReference type="GO" id="GO:0038023">
    <property type="term" value="F:signaling receptor activity"/>
    <property type="evidence" value="ECO:0007669"/>
    <property type="project" value="TreeGrafter"/>
</dbReference>
<dbReference type="InterPro" id="IPR004254">
    <property type="entry name" value="AdipoR/HlyIII-related"/>
</dbReference>
<protein>
    <submittedName>
        <fullName evidence="8">Uncharacterized protein</fullName>
    </submittedName>
</protein>
<feature type="binding site" evidence="6">
    <location>
        <position position="160"/>
    </location>
    <ligand>
        <name>Zn(2+)</name>
        <dbReference type="ChEBI" id="CHEBI:29105"/>
    </ligand>
</feature>
<gene>
    <name evidence="8" type="ORF">NDU88_004456</name>
</gene>
<keyword evidence="6" id="KW-0479">Metal-binding</keyword>
<dbReference type="Pfam" id="PF03006">
    <property type="entry name" value="HlyIII"/>
    <property type="match status" value="1"/>
</dbReference>
<dbReference type="PANTHER" id="PTHR20855">
    <property type="entry name" value="ADIPOR/PROGESTIN RECEPTOR-RELATED"/>
    <property type="match status" value="1"/>
</dbReference>
<evidence type="ECO:0000256" key="3">
    <source>
        <dbReference type="ARBA" id="ARBA00022692"/>
    </source>
</evidence>
<feature type="binding site" evidence="6">
    <location>
        <position position="328"/>
    </location>
    <ligand>
        <name>Zn(2+)</name>
        <dbReference type="ChEBI" id="CHEBI:29105"/>
    </ligand>
</feature>
<evidence type="ECO:0000256" key="4">
    <source>
        <dbReference type="ARBA" id="ARBA00022989"/>
    </source>
</evidence>
<dbReference type="AlphaFoldDB" id="A0AAV7TSL5"/>
<comment type="caution">
    <text evidence="8">The sequence shown here is derived from an EMBL/GenBank/DDBJ whole genome shotgun (WGS) entry which is preliminary data.</text>
</comment>
<dbReference type="GO" id="GO:0046872">
    <property type="term" value="F:metal ion binding"/>
    <property type="evidence" value="ECO:0007669"/>
    <property type="project" value="UniProtKB-KW"/>
</dbReference>
<evidence type="ECO:0000256" key="7">
    <source>
        <dbReference type="SAM" id="Phobius"/>
    </source>
</evidence>
<organism evidence="8 9">
    <name type="scientific">Pleurodeles waltl</name>
    <name type="common">Iberian ribbed newt</name>
    <dbReference type="NCBI Taxonomy" id="8319"/>
    <lineage>
        <taxon>Eukaryota</taxon>
        <taxon>Metazoa</taxon>
        <taxon>Chordata</taxon>
        <taxon>Craniata</taxon>
        <taxon>Vertebrata</taxon>
        <taxon>Euteleostomi</taxon>
        <taxon>Amphibia</taxon>
        <taxon>Batrachia</taxon>
        <taxon>Caudata</taxon>
        <taxon>Salamandroidea</taxon>
        <taxon>Salamandridae</taxon>
        <taxon>Pleurodelinae</taxon>
        <taxon>Pleurodeles</taxon>
    </lineage>
</organism>
<dbReference type="EMBL" id="JANPWB010000006">
    <property type="protein sequence ID" value="KAJ1179220.1"/>
    <property type="molecule type" value="Genomic_DNA"/>
</dbReference>
<feature type="binding site" evidence="6">
    <location>
        <position position="332"/>
    </location>
    <ligand>
        <name>Zn(2+)</name>
        <dbReference type="ChEBI" id="CHEBI:29105"/>
    </ligand>
</feature>
<dbReference type="GO" id="GO:0016020">
    <property type="term" value="C:membrane"/>
    <property type="evidence" value="ECO:0007669"/>
    <property type="project" value="UniProtKB-SubCell"/>
</dbReference>
<evidence type="ECO:0000256" key="1">
    <source>
        <dbReference type="ARBA" id="ARBA00004141"/>
    </source>
</evidence>
<evidence type="ECO:0000256" key="6">
    <source>
        <dbReference type="PIRSR" id="PIRSR604254-1"/>
    </source>
</evidence>
<evidence type="ECO:0000313" key="8">
    <source>
        <dbReference type="EMBL" id="KAJ1179220.1"/>
    </source>
</evidence>
<reference evidence="8" key="1">
    <citation type="journal article" date="2022" name="bioRxiv">
        <title>Sequencing and chromosome-scale assembly of the giantPleurodeles waltlgenome.</title>
        <authorList>
            <person name="Brown T."/>
            <person name="Elewa A."/>
            <person name="Iarovenko S."/>
            <person name="Subramanian E."/>
            <person name="Araus A.J."/>
            <person name="Petzold A."/>
            <person name="Susuki M."/>
            <person name="Suzuki K.-i.T."/>
            <person name="Hayashi T."/>
            <person name="Toyoda A."/>
            <person name="Oliveira C."/>
            <person name="Osipova E."/>
            <person name="Leigh N.D."/>
            <person name="Simon A."/>
            <person name="Yun M.H."/>
        </authorList>
    </citation>
    <scope>NUCLEOTIDE SEQUENCE</scope>
    <source>
        <strain evidence="8">20211129_DDA</strain>
        <tissue evidence="8">Liver</tissue>
    </source>
</reference>
<keyword evidence="3 7" id="KW-0812">Transmembrane</keyword>
<accession>A0AAV7TSL5</accession>
<feature type="transmembrane region" description="Helical" evidence="7">
    <location>
        <begin position="142"/>
        <end position="162"/>
    </location>
</feature>
<keyword evidence="9" id="KW-1185">Reference proteome</keyword>
<comment type="subcellular location">
    <subcellularLocation>
        <location evidence="1">Membrane</location>
        <topology evidence="1">Multi-pass membrane protein</topology>
    </subcellularLocation>
</comment>
<keyword evidence="6" id="KW-0862">Zinc</keyword>
<comment type="similarity">
    <text evidence="2">Belongs to the ADIPOR family.</text>
</comment>
<dbReference type="PANTHER" id="PTHR20855:SF38">
    <property type="entry name" value="MEMBRANE PROGESTIN RECEPTOR GAMMA"/>
    <property type="match status" value="1"/>
</dbReference>
<feature type="transmembrane region" description="Helical" evidence="7">
    <location>
        <begin position="209"/>
        <end position="235"/>
    </location>
</feature>
<dbReference type="Proteomes" id="UP001066276">
    <property type="component" value="Chromosome 3_2"/>
</dbReference>
<keyword evidence="4 7" id="KW-1133">Transmembrane helix</keyword>
<evidence type="ECO:0000256" key="5">
    <source>
        <dbReference type="ARBA" id="ARBA00023136"/>
    </source>
</evidence>
<evidence type="ECO:0000313" key="9">
    <source>
        <dbReference type="Proteomes" id="UP001066276"/>
    </source>
</evidence>
<feature type="transmembrane region" description="Helical" evidence="7">
    <location>
        <begin position="110"/>
        <end position="130"/>
    </location>
</feature>
<sequence length="418" mass="48273">MKSRQAKGTKLALAAGSATVLIRRYGYKRKMHCKTCKSNWSNSKERILPKERFSVLLTGRLGDDLYAWLSEPSRKVFHEDSILFGYRHPRSSATDCIISVFQMTNETLNIWTHFLPTWYFLWKLLALLYTLDVWTDRYAWPLVLYMVSCCLYPFTSSCAHTFSVMSVRARHICFFFDYGALSLYSLGSAVAYSAYVFPDRWLNSSYHQYYVPLAVTNSIVCTGMSCYSRLGLPFLHYNRDIIERFPETERPRLSKVMRVLAFAYPYLFDSIPLFYRLYLCTGDGCTENDACAAHRWHIGLAFLTGFLFATHLPERLAPGCFDYIGHSHQLFHVCAVIGTHFQMEALITDMSQRQSVLTAAAPLPSFIHTVEPAAIASSPSSFDFTLQFRKESYELGLALPAWYNYFLFESHRPRWTLR</sequence>
<evidence type="ECO:0000256" key="2">
    <source>
        <dbReference type="ARBA" id="ARBA00007018"/>
    </source>
</evidence>
<feature type="transmembrane region" description="Helical" evidence="7">
    <location>
        <begin position="174"/>
        <end position="197"/>
    </location>
</feature>
<keyword evidence="5 7" id="KW-0472">Membrane</keyword>